<protein>
    <recommendedName>
        <fullName evidence="4">exodeoxyribonuclease III</fullName>
        <ecNumber evidence="4">3.1.11.2</ecNumber>
    </recommendedName>
</protein>
<evidence type="ECO:0000256" key="4">
    <source>
        <dbReference type="ARBA" id="ARBA00012115"/>
    </source>
</evidence>
<dbReference type="GO" id="GO:0008311">
    <property type="term" value="F:double-stranded DNA 3'-5' DNA exonuclease activity"/>
    <property type="evidence" value="ECO:0007669"/>
    <property type="project" value="UniProtKB-EC"/>
</dbReference>
<evidence type="ECO:0000259" key="12">
    <source>
        <dbReference type="SMART" id="SM00479"/>
    </source>
</evidence>
<comment type="similarity">
    <text evidence="11">Belongs to the exonuclease superfamily. TREX family.</text>
</comment>
<dbReference type="FunFam" id="3.30.420.10:FF:000046">
    <property type="entry name" value="Three prime repair exonuclease 1"/>
    <property type="match status" value="1"/>
</dbReference>
<dbReference type="GO" id="GO:0003677">
    <property type="term" value="F:DNA binding"/>
    <property type="evidence" value="ECO:0007669"/>
    <property type="project" value="UniProtKB-ARBA"/>
</dbReference>
<name>A0AAD1WP79_PELCU</name>
<evidence type="ECO:0000256" key="3">
    <source>
        <dbReference type="ARBA" id="ARBA00004123"/>
    </source>
</evidence>
<dbReference type="GO" id="GO:0005737">
    <property type="term" value="C:cytoplasm"/>
    <property type="evidence" value="ECO:0007669"/>
    <property type="project" value="TreeGrafter"/>
</dbReference>
<dbReference type="GO" id="GO:0046872">
    <property type="term" value="F:metal ion binding"/>
    <property type="evidence" value="ECO:0007669"/>
    <property type="project" value="UniProtKB-KW"/>
</dbReference>
<dbReference type="Gene3D" id="3.30.420.10">
    <property type="entry name" value="Ribonuclease H-like superfamily/Ribonuclease H"/>
    <property type="match status" value="1"/>
</dbReference>
<dbReference type="PANTHER" id="PTHR13058">
    <property type="entry name" value="THREE PRIME REPAIR EXONUCLEASE 1, 2"/>
    <property type="match status" value="1"/>
</dbReference>
<feature type="non-terminal residue" evidence="13">
    <location>
        <position position="1"/>
    </location>
</feature>
<comment type="cofactor">
    <cofactor evidence="2">
        <name>Mg(2+)</name>
        <dbReference type="ChEBI" id="CHEBI:18420"/>
    </cofactor>
</comment>
<keyword evidence="5" id="KW-0540">Nuclease</keyword>
<dbReference type="GO" id="GO:0006308">
    <property type="term" value="P:DNA catabolic process"/>
    <property type="evidence" value="ECO:0007669"/>
    <property type="project" value="TreeGrafter"/>
</dbReference>
<evidence type="ECO:0000313" key="13">
    <source>
        <dbReference type="EMBL" id="CAH2316514.1"/>
    </source>
</evidence>
<dbReference type="EMBL" id="OW240920">
    <property type="protein sequence ID" value="CAH2316514.1"/>
    <property type="molecule type" value="Genomic_DNA"/>
</dbReference>
<gene>
    <name evidence="13" type="ORF">PECUL_23A030529</name>
</gene>
<dbReference type="EC" id="3.1.11.2" evidence="4"/>
<dbReference type="InterPro" id="IPR013520">
    <property type="entry name" value="Ribonucl_H"/>
</dbReference>
<feature type="domain" description="Exonuclease" evidence="12">
    <location>
        <begin position="32"/>
        <end position="229"/>
    </location>
</feature>
<dbReference type="PANTHER" id="PTHR13058:SF24">
    <property type="entry name" value="THREE PRIME REPAIR EXONUCLEASE 2"/>
    <property type="match status" value="1"/>
</dbReference>
<evidence type="ECO:0000313" key="14">
    <source>
        <dbReference type="Proteomes" id="UP001295444"/>
    </source>
</evidence>
<sequence>RTCCNRNRSAGSGKSTSQSYYQIDNMANSVKTFVFMDLEATGLNNENPKITEICLVAIHVSSLENSVTNSSGHPQLPRILDKLSLCVDPGKPINGFASKITGLSNTNLGNNEKQHFNSCLFNIVSEFLIRQAQPVCLVAHNGFSYDYPLLKCELQRQNIDLPSSLLCMDSLKVFQNLDNQGSNGERKSYALPNIYKRFFGEEPVNSHYAEGDVLTLIMVFLSKTNQILETVSTQCKNWGEIKSMY</sequence>
<keyword evidence="9" id="KW-0460">Magnesium</keyword>
<dbReference type="SUPFAM" id="SSF53098">
    <property type="entry name" value="Ribonuclease H-like"/>
    <property type="match status" value="1"/>
</dbReference>
<keyword evidence="6" id="KW-0479">Metal-binding</keyword>
<evidence type="ECO:0000256" key="10">
    <source>
        <dbReference type="ARBA" id="ARBA00023242"/>
    </source>
</evidence>
<evidence type="ECO:0000256" key="9">
    <source>
        <dbReference type="ARBA" id="ARBA00022842"/>
    </source>
</evidence>
<dbReference type="InterPro" id="IPR040393">
    <property type="entry name" value="TREX1/2"/>
</dbReference>
<evidence type="ECO:0000256" key="5">
    <source>
        <dbReference type="ARBA" id="ARBA00022722"/>
    </source>
</evidence>
<comment type="catalytic activity">
    <reaction evidence="1">
        <text>Exonucleolytic cleavage in the 3'- to 5'-direction to yield nucleoside 5'-phosphates.</text>
        <dbReference type="EC" id="3.1.11.2"/>
    </reaction>
</comment>
<evidence type="ECO:0000256" key="1">
    <source>
        <dbReference type="ARBA" id="ARBA00000493"/>
    </source>
</evidence>
<keyword evidence="8 13" id="KW-0269">Exonuclease</keyword>
<dbReference type="SMART" id="SM00479">
    <property type="entry name" value="EXOIII"/>
    <property type="match status" value="1"/>
</dbReference>
<keyword evidence="14" id="KW-1185">Reference proteome</keyword>
<dbReference type="InterPro" id="IPR012337">
    <property type="entry name" value="RNaseH-like_sf"/>
</dbReference>
<evidence type="ECO:0000256" key="7">
    <source>
        <dbReference type="ARBA" id="ARBA00022801"/>
    </source>
</evidence>
<proteinExistence type="inferred from homology"/>
<comment type="subcellular location">
    <subcellularLocation>
        <location evidence="3">Nucleus</location>
    </subcellularLocation>
</comment>
<evidence type="ECO:0000256" key="11">
    <source>
        <dbReference type="ARBA" id="ARBA00025769"/>
    </source>
</evidence>
<evidence type="ECO:0000256" key="2">
    <source>
        <dbReference type="ARBA" id="ARBA00001946"/>
    </source>
</evidence>
<organism evidence="13 14">
    <name type="scientific">Pelobates cultripes</name>
    <name type="common">Western spadefoot toad</name>
    <dbReference type="NCBI Taxonomy" id="61616"/>
    <lineage>
        <taxon>Eukaryota</taxon>
        <taxon>Metazoa</taxon>
        <taxon>Chordata</taxon>
        <taxon>Craniata</taxon>
        <taxon>Vertebrata</taxon>
        <taxon>Euteleostomi</taxon>
        <taxon>Amphibia</taxon>
        <taxon>Batrachia</taxon>
        <taxon>Anura</taxon>
        <taxon>Pelobatoidea</taxon>
        <taxon>Pelobatidae</taxon>
        <taxon>Pelobates</taxon>
    </lineage>
</organism>
<evidence type="ECO:0000256" key="6">
    <source>
        <dbReference type="ARBA" id="ARBA00022723"/>
    </source>
</evidence>
<dbReference type="Pfam" id="PF00929">
    <property type="entry name" value="RNase_T"/>
    <property type="match status" value="1"/>
</dbReference>
<keyword evidence="7" id="KW-0378">Hydrolase</keyword>
<dbReference type="Proteomes" id="UP001295444">
    <property type="component" value="Chromosome 09"/>
</dbReference>
<dbReference type="CDD" id="cd06136">
    <property type="entry name" value="TREX1_2"/>
    <property type="match status" value="1"/>
</dbReference>
<dbReference type="GO" id="GO:0005634">
    <property type="term" value="C:nucleus"/>
    <property type="evidence" value="ECO:0007669"/>
    <property type="project" value="UniProtKB-SubCell"/>
</dbReference>
<dbReference type="GO" id="GO:0006281">
    <property type="term" value="P:DNA repair"/>
    <property type="evidence" value="ECO:0007669"/>
    <property type="project" value="UniProtKB-ARBA"/>
</dbReference>
<dbReference type="InterPro" id="IPR036397">
    <property type="entry name" value="RNaseH_sf"/>
</dbReference>
<reference evidence="13" key="1">
    <citation type="submission" date="2022-03" db="EMBL/GenBank/DDBJ databases">
        <authorList>
            <person name="Alioto T."/>
            <person name="Alioto T."/>
            <person name="Gomez Garrido J."/>
        </authorList>
    </citation>
    <scope>NUCLEOTIDE SEQUENCE</scope>
</reference>
<dbReference type="AlphaFoldDB" id="A0AAD1WP79"/>
<evidence type="ECO:0000256" key="8">
    <source>
        <dbReference type="ARBA" id="ARBA00022839"/>
    </source>
</evidence>
<keyword evidence="10" id="KW-0539">Nucleus</keyword>
<accession>A0AAD1WP79</accession>